<dbReference type="RefSeq" id="WP_164030608.1">
    <property type="nucleotide sequence ID" value="NZ_JAABOQ010000003.1"/>
</dbReference>
<keyword evidence="5" id="KW-0997">Cell inner membrane</keyword>
<keyword evidence="13" id="KW-1185">Reference proteome</keyword>
<keyword evidence="9 10" id="KW-0472">Membrane</keyword>
<dbReference type="EMBL" id="JAABOQ010000003">
    <property type="protein sequence ID" value="NER16899.1"/>
    <property type="molecule type" value="Genomic_DNA"/>
</dbReference>
<dbReference type="Pfam" id="PF03544">
    <property type="entry name" value="TonB_C"/>
    <property type="match status" value="2"/>
</dbReference>
<feature type="transmembrane region" description="Helical" evidence="10">
    <location>
        <begin position="176"/>
        <end position="195"/>
    </location>
</feature>
<keyword evidence="6 10" id="KW-0812">Transmembrane</keyword>
<keyword evidence="3" id="KW-0813">Transport</keyword>
<keyword evidence="8 10" id="KW-1133">Transmembrane helix</keyword>
<evidence type="ECO:0000256" key="9">
    <source>
        <dbReference type="ARBA" id="ARBA00023136"/>
    </source>
</evidence>
<dbReference type="Gene3D" id="3.30.1150.10">
    <property type="match status" value="2"/>
</dbReference>
<dbReference type="Proteomes" id="UP000474296">
    <property type="component" value="Unassembled WGS sequence"/>
</dbReference>
<keyword evidence="7" id="KW-0653">Protein transport</keyword>
<dbReference type="InterPro" id="IPR051045">
    <property type="entry name" value="TonB-dependent_transducer"/>
</dbReference>
<keyword evidence="4" id="KW-1003">Cell membrane</keyword>
<evidence type="ECO:0000256" key="5">
    <source>
        <dbReference type="ARBA" id="ARBA00022519"/>
    </source>
</evidence>
<dbReference type="GO" id="GO:0015031">
    <property type="term" value="P:protein transport"/>
    <property type="evidence" value="ECO:0007669"/>
    <property type="project" value="UniProtKB-KW"/>
</dbReference>
<organism evidence="12 13">
    <name type="scientific">Spongiivirga citrea</name>
    <dbReference type="NCBI Taxonomy" id="1481457"/>
    <lineage>
        <taxon>Bacteria</taxon>
        <taxon>Pseudomonadati</taxon>
        <taxon>Bacteroidota</taxon>
        <taxon>Flavobacteriia</taxon>
        <taxon>Flavobacteriales</taxon>
        <taxon>Flavobacteriaceae</taxon>
        <taxon>Spongiivirga</taxon>
    </lineage>
</organism>
<dbReference type="PROSITE" id="PS52015">
    <property type="entry name" value="TONB_CTD"/>
    <property type="match status" value="2"/>
</dbReference>
<feature type="transmembrane region" description="Helical" evidence="10">
    <location>
        <begin position="35"/>
        <end position="58"/>
    </location>
</feature>
<dbReference type="AlphaFoldDB" id="A0A6M0CM61"/>
<evidence type="ECO:0000256" key="8">
    <source>
        <dbReference type="ARBA" id="ARBA00022989"/>
    </source>
</evidence>
<evidence type="ECO:0000259" key="11">
    <source>
        <dbReference type="PROSITE" id="PS52015"/>
    </source>
</evidence>
<dbReference type="PANTHER" id="PTHR33446">
    <property type="entry name" value="PROTEIN TONB-RELATED"/>
    <property type="match status" value="1"/>
</dbReference>
<dbReference type="GO" id="GO:0055085">
    <property type="term" value="P:transmembrane transport"/>
    <property type="evidence" value="ECO:0007669"/>
    <property type="project" value="InterPro"/>
</dbReference>
<comment type="similarity">
    <text evidence="2">Belongs to the TonB family.</text>
</comment>
<evidence type="ECO:0000256" key="1">
    <source>
        <dbReference type="ARBA" id="ARBA00004383"/>
    </source>
</evidence>
<name>A0A6M0CM61_9FLAO</name>
<evidence type="ECO:0000256" key="2">
    <source>
        <dbReference type="ARBA" id="ARBA00006555"/>
    </source>
</evidence>
<dbReference type="GO" id="GO:0031992">
    <property type="term" value="F:energy transducer activity"/>
    <property type="evidence" value="ECO:0007669"/>
    <property type="project" value="TreeGrafter"/>
</dbReference>
<dbReference type="Pfam" id="PF05569">
    <property type="entry name" value="Peptidase_M56"/>
    <property type="match status" value="1"/>
</dbReference>
<evidence type="ECO:0000313" key="13">
    <source>
        <dbReference type="Proteomes" id="UP000474296"/>
    </source>
</evidence>
<dbReference type="InterPro" id="IPR006260">
    <property type="entry name" value="TonB/TolA_C"/>
</dbReference>
<dbReference type="NCBIfam" id="TIGR01352">
    <property type="entry name" value="tonB_Cterm"/>
    <property type="match status" value="1"/>
</dbReference>
<evidence type="ECO:0000256" key="4">
    <source>
        <dbReference type="ARBA" id="ARBA00022475"/>
    </source>
</evidence>
<evidence type="ECO:0000256" key="6">
    <source>
        <dbReference type="ARBA" id="ARBA00022692"/>
    </source>
</evidence>
<feature type="domain" description="TonB C-terminal" evidence="11">
    <location>
        <begin position="527"/>
        <end position="622"/>
    </location>
</feature>
<sequence>MIQYILEVLAFQLLFLLVYDLFLKKETFFNWNRAYLIGTSLLSLLIPFVKLSIISSAIPEQYTYVFPMFEPLAEITLNADEASRFIYQFQWMHIVYVGMFISFLILLFKLYKINVLVRKGERTQFENYTKVLLMRSKQAFSFFKYIFLGDAIIDKEQDQIIEHELVHVKQKHSIDLLYFELLRVIFWFNPLIYIYQNRMAELHEFIADAQAVKSNKKAYVNELLAQAFQTQHISFVNQFLKPSLLKNRLKMISRQQSKTVFKLKYLFLVPLVLGMLIYNSCEQLDDELAGVDLSISIDDDDGALKRRLISKYEAMDFVTLHELRNNNKSFKTASPLDELVSKQKYYESRIQDIVYMKKMTEKDNIKRLIEASDGRIKFMAYAYKRGLENLSYSNYVNEHKFYQVFDKNIGISLNGFTKILIDFIDIKTNSQTKIFEAQNTTDFSGDELIQINRLLENHVKNDTKNSLIITDGINSAEFFVNPNYLEFKQLLRDEKSSARSTAKTPFAVVEQVPIFPGCENSLDQRACFREKIQNHIKKNFRYPAEAQAENVQGRVYVNFVISTDGTIEDLQMRGPDKRLESEVGRIINKLPQFIPGKQSGMFVNVPFSIPITFKLNNDKVADDSVMNYSEKRAKERDEQISKYQDKVVPFAVIDEVPVFPGCENIGSKKDCFNEKLNNHIRKHFNYPNNLKEEGIEGDVYIMFEINKSGKVDLIKARAADPRLEEAAKTIINKLPTFEPGRHKGKAVRVPYATKITYSL</sequence>
<evidence type="ECO:0000313" key="12">
    <source>
        <dbReference type="EMBL" id="NER16899.1"/>
    </source>
</evidence>
<dbReference type="SUPFAM" id="SSF74653">
    <property type="entry name" value="TolA/TonB C-terminal domain"/>
    <property type="match status" value="2"/>
</dbReference>
<feature type="transmembrane region" description="Helical" evidence="10">
    <location>
        <begin position="91"/>
        <end position="111"/>
    </location>
</feature>
<feature type="domain" description="TonB C-terminal" evidence="11">
    <location>
        <begin position="671"/>
        <end position="759"/>
    </location>
</feature>
<comment type="caution">
    <text evidence="12">The sequence shown here is derived from an EMBL/GenBank/DDBJ whole genome shotgun (WGS) entry which is preliminary data.</text>
</comment>
<dbReference type="InterPro" id="IPR037682">
    <property type="entry name" value="TonB_C"/>
</dbReference>
<evidence type="ECO:0000256" key="7">
    <source>
        <dbReference type="ARBA" id="ARBA00022927"/>
    </source>
</evidence>
<reference evidence="12 13" key="1">
    <citation type="submission" date="2020-01" db="EMBL/GenBank/DDBJ databases">
        <title>Spongiivirga citrea KCTC 32990T.</title>
        <authorList>
            <person name="Wang G."/>
        </authorList>
    </citation>
    <scope>NUCLEOTIDE SEQUENCE [LARGE SCALE GENOMIC DNA]</scope>
    <source>
        <strain evidence="12 13">KCTC 32990</strain>
    </source>
</reference>
<feature type="transmembrane region" description="Helical" evidence="10">
    <location>
        <begin position="6"/>
        <end position="23"/>
    </location>
</feature>
<comment type="subcellular location">
    <subcellularLocation>
        <location evidence="1">Cell inner membrane</location>
        <topology evidence="1">Single-pass membrane protein</topology>
        <orientation evidence="1">Periplasmic side</orientation>
    </subcellularLocation>
</comment>
<proteinExistence type="inferred from homology"/>
<gene>
    <name evidence="12" type="ORF">GWK10_06735</name>
</gene>
<protein>
    <submittedName>
        <fullName evidence="12">TonB family protein</fullName>
    </submittedName>
</protein>
<evidence type="ECO:0000256" key="10">
    <source>
        <dbReference type="SAM" id="Phobius"/>
    </source>
</evidence>
<dbReference type="InterPro" id="IPR008756">
    <property type="entry name" value="Peptidase_M56"/>
</dbReference>
<evidence type="ECO:0000256" key="3">
    <source>
        <dbReference type="ARBA" id="ARBA00022448"/>
    </source>
</evidence>
<dbReference type="PANTHER" id="PTHR33446:SF2">
    <property type="entry name" value="PROTEIN TONB"/>
    <property type="match status" value="1"/>
</dbReference>
<dbReference type="CDD" id="cd07341">
    <property type="entry name" value="M56_BlaR1_MecR1_like"/>
    <property type="match status" value="1"/>
</dbReference>
<dbReference type="GO" id="GO:0098797">
    <property type="term" value="C:plasma membrane protein complex"/>
    <property type="evidence" value="ECO:0007669"/>
    <property type="project" value="TreeGrafter"/>
</dbReference>
<accession>A0A6M0CM61</accession>